<gene>
    <name evidence="1" type="ORF">BpHYR1_034238</name>
</gene>
<accession>A0A3M7RX06</accession>
<evidence type="ECO:0000313" key="2">
    <source>
        <dbReference type="Proteomes" id="UP000276133"/>
    </source>
</evidence>
<sequence>MMQLIVVFPLIDRMRQSALDDVGKALKSWVGYIIGTFEHLFSNKSYEKIKCYFNVAASSWSGAEPWFRVPDKQKLKF</sequence>
<organism evidence="1 2">
    <name type="scientific">Brachionus plicatilis</name>
    <name type="common">Marine rotifer</name>
    <name type="synonym">Brachionus muelleri</name>
    <dbReference type="NCBI Taxonomy" id="10195"/>
    <lineage>
        <taxon>Eukaryota</taxon>
        <taxon>Metazoa</taxon>
        <taxon>Spiralia</taxon>
        <taxon>Gnathifera</taxon>
        <taxon>Rotifera</taxon>
        <taxon>Eurotatoria</taxon>
        <taxon>Monogononta</taxon>
        <taxon>Pseudotrocha</taxon>
        <taxon>Ploima</taxon>
        <taxon>Brachionidae</taxon>
        <taxon>Brachionus</taxon>
    </lineage>
</organism>
<dbReference type="AlphaFoldDB" id="A0A3M7RX06"/>
<proteinExistence type="predicted"/>
<dbReference type="Proteomes" id="UP000276133">
    <property type="component" value="Unassembled WGS sequence"/>
</dbReference>
<comment type="caution">
    <text evidence="1">The sequence shown here is derived from an EMBL/GenBank/DDBJ whole genome shotgun (WGS) entry which is preliminary data.</text>
</comment>
<evidence type="ECO:0000313" key="1">
    <source>
        <dbReference type="EMBL" id="RNA27908.1"/>
    </source>
</evidence>
<dbReference type="EMBL" id="REGN01002475">
    <property type="protein sequence ID" value="RNA27908.1"/>
    <property type="molecule type" value="Genomic_DNA"/>
</dbReference>
<protein>
    <submittedName>
        <fullName evidence="1">Uncharacterized protein</fullName>
    </submittedName>
</protein>
<name>A0A3M7RX06_BRAPC</name>
<reference evidence="1 2" key="1">
    <citation type="journal article" date="2018" name="Sci. Rep.">
        <title>Genomic signatures of local adaptation to the degree of environmental predictability in rotifers.</title>
        <authorList>
            <person name="Franch-Gras L."/>
            <person name="Hahn C."/>
            <person name="Garcia-Roger E.M."/>
            <person name="Carmona M.J."/>
            <person name="Serra M."/>
            <person name="Gomez A."/>
        </authorList>
    </citation>
    <scope>NUCLEOTIDE SEQUENCE [LARGE SCALE GENOMIC DNA]</scope>
    <source>
        <strain evidence="1">HYR1</strain>
    </source>
</reference>
<keyword evidence="2" id="KW-1185">Reference proteome</keyword>